<evidence type="ECO:0008006" key="3">
    <source>
        <dbReference type="Google" id="ProtNLM"/>
    </source>
</evidence>
<protein>
    <recommendedName>
        <fullName evidence="3">ESPR domain-containing protein</fullName>
    </recommendedName>
</protein>
<keyword evidence="2" id="KW-1185">Reference proteome</keyword>
<comment type="caution">
    <text evidence="1">The sequence shown here is derived from an EMBL/GenBank/DDBJ whole genome shotgun (WGS) entry which is preliminary data.</text>
</comment>
<gene>
    <name evidence="1" type="ORF">F2P44_18910</name>
</gene>
<dbReference type="Proteomes" id="UP000621455">
    <property type="component" value="Unassembled WGS sequence"/>
</dbReference>
<proteinExistence type="predicted"/>
<organism evidence="1 2">
    <name type="scientific">Massilia frigida</name>
    <dbReference type="NCBI Taxonomy" id="2609281"/>
    <lineage>
        <taxon>Bacteria</taxon>
        <taxon>Pseudomonadati</taxon>
        <taxon>Pseudomonadota</taxon>
        <taxon>Betaproteobacteria</taxon>
        <taxon>Burkholderiales</taxon>
        <taxon>Oxalobacteraceae</taxon>
        <taxon>Telluria group</taxon>
        <taxon>Massilia</taxon>
    </lineage>
</organism>
<accession>A0ABX0N7G9</accession>
<evidence type="ECO:0000313" key="1">
    <source>
        <dbReference type="EMBL" id="NHZ81330.1"/>
    </source>
</evidence>
<name>A0ABX0N7G9_9BURK</name>
<reference evidence="1 2" key="1">
    <citation type="submission" date="2019-10" db="EMBL/GenBank/DDBJ databases">
        <title>Taxonomy of Antarctic Massilia spp.: description of Massilia rubra sp. nov., Massilia aquatica sp. nov., Massilia mucilaginosa sp. nov., Massilia frigida sp. nov. isolated from streams, lakes and regoliths.</title>
        <authorList>
            <person name="Holochova P."/>
            <person name="Sedlacek I."/>
            <person name="Kralova S."/>
            <person name="Maslanova I."/>
            <person name="Busse H.-J."/>
            <person name="Stankova E."/>
            <person name="Vrbovska V."/>
            <person name="Kovarovic V."/>
            <person name="Bartak M."/>
            <person name="Svec P."/>
            <person name="Pantucek R."/>
        </authorList>
    </citation>
    <scope>NUCLEOTIDE SEQUENCE [LARGE SCALE GENOMIC DNA]</scope>
    <source>
        <strain evidence="1 2">CCM 8695</strain>
    </source>
</reference>
<evidence type="ECO:0000313" key="2">
    <source>
        <dbReference type="Proteomes" id="UP000621455"/>
    </source>
</evidence>
<dbReference type="RefSeq" id="WP_167088661.1">
    <property type="nucleotide sequence ID" value="NZ_WHJG01000020.1"/>
</dbReference>
<dbReference type="EMBL" id="WHJG01000020">
    <property type="protein sequence ID" value="NHZ81330.1"/>
    <property type="molecule type" value="Genomic_DNA"/>
</dbReference>
<sequence>MMLGLGSIADRSSTVAQCANAAHPVVVSSPSHPAIPSELLRWRYHFYNFSGNSYVIVGMFD</sequence>